<feature type="transmembrane region" description="Helical" evidence="10">
    <location>
        <begin position="43"/>
        <end position="60"/>
    </location>
</feature>
<evidence type="ECO:0000256" key="1">
    <source>
        <dbReference type="ARBA" id="ARBA00004651"/>
    </source>
</evidence>
<comment type="miscellaneous">
    <text evidence="10">Carbon 2 of the heme B porphyrin ring is defined according to the Fischer nomenclature.</text>
</comment>
<dbReference type="STRING" id="1173111.SAMN05444955_12011"/>
<feature type="transmembrane region" description="Helical" evidence="10">
    <location>
        <begin position="291"/>
        <end position="311"/>
    </location>
</feature>
<evidence type="ECO:0000256" key="9">
    <source>
        <dbReference type="ARBA" id="ARBA00047690"/>
    </source>
</evidence>
<dbReference type="UniPathway" id="UPA00834">
    <property type="reaction ID" value="UER00712"/>
</dbReference>
<evidence type="ECO:0000256" key="6">
    <source>
        <dbReference type="ARBA" id="ARBA00022989"/>
    </source>
</evidence>
<keyword evidence="5 10" id="KW-0812">Transmembrane</keyword>
<keyword evidence="7 10" id="KW-0350">Heme biosynthesis</keyword>
<keyword evidence="6 10" id="KW-1133">Transmembrane helix</keyword>
<evidence type="ECO:0000256" key="7">
    <source>
        <dbReference type="ARBA" id="ARBA00023133"/>
    </source>
</evidence>
<dbReference type="PROSITE" id="PS00943">
    <property type="entry name" value="UBIA"/>
    <property type="match status" value="1"/>
</dbReference>
<name>A0A1H8IZN9_9BACL</name>
<evidence type="ECO:0000256" key="8">
    <source>
        <dbReference type="ARBA" id="ARBA00023136"/>
    </source>
</evidence>
<dbReference type="NCBIfam" id="NF003349">
    <property type="entry name" value="PRK04375.1-2"/>
    <property type="match status" value="1"/>
</dbReference>
<evidence type="ECO:0000256" key="5">
    <source>
        <dbReference type="ARBA" id="ARBA00022692"/>
    </source>
</evidence>
<reference evidence="11 12" key="1">
    <citation type="submission" date="2016-10" db="EMBL/GenBank/DDBJ databases">
        <authorList>
            <person name="de Groot N.N."/>
        </authorList>
    </citation>
    <scope>NUCLEOTIDE SEQUENCE [LARGE SCALE GENOMIC DNA]</scope>
    <source>
        <strain evidence="11 12">DSM 46701</strain>
    </source>
</reference>
<dbReference type="Proteomes" id="UP000199695">
    <property type="component" value="Unassembled WGS sequence"/>
</dbReference>
<dbReference type="InterPro" id="IPR000537">
    <property type="entry name" value="UbiA_prenyltransferase"/>
</dbReference>
<protein>
    <recommendedName>
        <fullName evidence="10">Protoheme IX farnesyltransferase</fullName>
        <ecNumber evidence="10">2.5.1.141</ecNumber>
    </recommendedName>
    <alternativeName>
        <fullName evidence="10">Heme B farnesyltransferase</fullName>
    </alternativeName>
    <alternativeName>
        <fullName evidence="10">Heme O synthase</fullName>
    </alternativeName>
</protein>
<feature type="transmembrane region" description="Helical" evidence="10">
    <location>
        <begin position="160"/>
        <end position="180"/>
    </location>
</feature>
<gene>
    <name evidence="10" type="primary">ctaB</name>
    <name evidence="11" type="ORF">SAMN05444955_12011</name>
</gene>
<evidence type="ECO:0000313" key="12">
    <source>
        <dbReference type="Proteomes" id="UP000199695"/>
    </source>
</evidence>
<keyword evidence="12" id="KW-1185">Reference proteome</keyword>
<evidence type="ECO:0000256" key="10">
    <source>
        <dbReference type="HAMAP-Rule" id="MF_00154"/>
    </source>
</evidence>
<comment type="subunit">
    <text evidence="10">Interacts with CtaA.</text>
</comment>
<dbReference type="InterPro" id="IPR030470">
    <property type="entry name" value="UbiA_prenylTrfase_CS"/>
</dbReference>
<dbReference type="NCBIfam" id="NF003348">
    <property type="entry name" value="PRK04375.1-1"/>
    <property type="match status" value="1"/>
</dbReference>
<dbReference type="GO" id="GO:0005886">
    <property type="term" value="C:plasma membrane"/>
    <property type="evidence" value="ECO:0007669"/>
    <property type="project" value="UniProtKB-SubCell"/>
</dbReference>
<comment type="pathway">
    <text evidence="2 10">Porphyrin-containing compound metabolism; heme O biosynthesis; heme O from protoheme: step 1/1.</text>
</comment>
<comment type="subcellular location">
    <subcellularLocation>
        <location evidence="1 10">Cell membrane</location>
        <topology evidence="1 10">Multi-pass membrane protein</topology>
    </subcellularLocation>
</comment>
<organism evidence="11 12">
    <name type="scientific">Lihuaxuella thermophila</name>
    <dbReference type="NCBI Taxonomy" id="1173111"/>
    <lineage>
        <taxon>Bacteria</taxon>
        <taxon>Bacillati</taxon>
        <taxon>Bacillota</taxon>
        <taxon>Bacilli</taxon>
        <taxon>Bacillales</taxon>
        <taxon>Thermoactinomycetaceae</taxon>
        <taxon>Lihuaxuella</taxon>
    </lineage>
</organism>
<evidence type="ECO:0000256" key="2">
    <source>
        <dbReference type="ARBA" id="ARBA00004919"/>
    </source>
</evidence>
<dbReference type="EMBL" id="FOCQ01000020">
    <property type="protein sequence ID" value="SEN73188.1"/>
    <property type="molecule type" value="Genomic_DNA"/>
</dbReference>
<evidence type="ECO:0000256" key="4">
    <source>
        <dbReference type="ARBA" id="ARBA00022679"/>
    </source>
</evidence>
<feature type="transmembrane region" description="Helical" evidence="10">
    <location>
        <begin position="186"/>
        <end position="207"/>
    </location>
</feature>
<dbReference type="PANTHER" id="PTHR43448:SF2">
    <property type="entry name" value="PROTOHEME IX FARNESYLTRANSFERASE, MITOCHONDRIAL"/>
    <property type="match status" value="1"/>
</dbReference>
<evidence type="ECO:0000313" key="11">
    <source>
        <dbReference type="EMBL" id="SEN73188.1"/>
    </source>
</evidence>
<dbReference type="InterPro" id="IPR044878">
    <property type="entry name" value="UbiA_sf"/>
</dbReference>
<comment type="similarity">
    <text evidence="10">Belongs to the UbiA prenyltransferase family. Protoheme IX farnesyltransferase subfamily.</text>
</comment>
<dbReference type="NCBIfam" id="TIGR01473">
    <property type="entry name" value="cyoE_ctaB"/>
    <property type="match status" value="1"/>
</dbReference>
<evidence type="ECO:0000256" key="3">
    <source>
        <dbReference type="ARBA" id="ARBA00022475"/>
    </source>
</evidence>
<dbReference type="Pfam" id="PF01040">
    <property type="entry name" value="UbiA"/>
    <property type="match status" value="1"/>
</dbReference>
<dbReference type="RefSeq" id="WP_244527616.1">
    <property type="nucleotide sequence ID" value="NZ_FOCQ01000020.1"/>
</dbReference>
<dbReference type="PANTHER" id="PTHR43448">
    <property type="entry name" value="PROTOHEME IX FARNESYLTRANSFERASE, MITOCHONDRIAL"/>
    <property type="match status" value="1"/>
</dbReference>
<comment type="function">
    <text evidence="10">Converts heme B (protoheme IX) to heme O by substitution of the vinyl group on carbon 2 of heme B porphyrin ring with a hydroxyethyl farnesyl side group.</text>
</comment>
<dbReference type="FunFam" id="1.10.357.140:FF:000001">
    <property type="entry name" value="Protoheme IX farnesyltransferase"/>
    <property type="match status" value="1"/>
</dbReference>
<feature type="transmembrane region" description="Helical" evidence="10">
    <location>
        <begin position="66"/>
        <end position="86"/>
    </location>
</feature>
<accession>A0A1H8IZN9</accession>
<dbReference type="GO" id="GO:0048034">
    <property type="term" value="P:heme O biosynthetic process"/>
    <property type="evidence" value="ECO:0007669"/>
    <property type="project" value="UniProtKB-UniRule"/>
</dbReference>
<dbReference type="EC" id="2.5.1.141" evidence="10"/>
<feature type="transmembrane region" description="Helical" evidence="10">
    <location>
        <begin position="107"/>
        <end position="128"/>
    </location>
</feature>
<keyword evidence="4 10" id="KW-0808">Transferase</keyword>
<feature type="transmembrane region" description="Helical" evidence="10">
    <location>
        <begin position="257"/>
        <end position="279"/>
    </location>
</feature>
<dbReference type="GO" id="GO:0008495">
    <property type="term" value="F:protoheme IX farnesyltransferase activity"/>
    <property type="evidence" value="ECO:0007669"/>
    <property type="project" value="UniProtKB-UniRule"/>
</dbReference>
<keyword evidence="8 10" id="KW-0472">Membrane</keyword>
<feature type="transmembrane region" description="Helical" evidence="10">
    <location>
        <begin position="235"/>
        <end position="251"/>
    </location>
</feature>
<comment type="catalytic activity">
    <reaction evidence="9 10">
        <text>heme b + (2E,6E)-farnesyl diphosphate + H2O = Fe(II)-heme o + diphosphate</text>
        <dbReference type="Rhea" id="RHEA:28070"/>
        <dbReference type="ChEBI" id="CHEBI:15377"/>
        <dbReference type="ChEBI" id="CHEBI:33019"/>
        <dbReference type="ChEBI" id="CHEBI:60344"/>
        <dbReference type="ChEBI" id="CHEBI:60530"/>
        <dbReference type="ChEBI" id="CHEBI:175763"/>
        <dbReference type="EC" id="2.5.1.141"/>
    </reaction>
</comment>
<feature type="transmembrane region" description="Helical" evidence="10">
    <location>
        <begin position="134"/>
        <end position="153"/>
    </location>
</feature>
<dbReference type="CDD" id="cd13957">
    <property type="entry name" value="PT_UbiA_Cox10"/>
    <property type="match status" value="1"/>
</dbReference>
<proteinExistence type="inferred from homology"/>
<keyword evidence="3 10" id="KW-1003">Cell membrane</keyword>
<dbReference type="HAMAP" id="MF_00154">
    <property type="entry name" value="CyoE_CtaB"/>
    <property type="match status" value="1"/>
</dbReference>
<sequence length="317" mass="35292">MERSFSQQTTADRDLAIEPFSGAGKATWRDYIEVTKPGINKSNLFATFAGYSLAAGFSLFDVWTCLFTLLGSALIIAGSCTLNNFYDRDIDPLMERTRTRSVAEGRIKPTVALWYGILLTSLGIIVLAAGVNPLSAFLGFIGFFVYVFIYTMWLKRTSVWNTVIGGVCGAVPPVIGWVAVTNSLDLSAWALFLILFMWQPAHFYALAMMRVNDYREAGVPMLPVIKGHAETKKQTLIFTILLLPSSYLLFHTGAAGWLYLITALILNGIYIALAVKGFYTKEDDKWARQMFFYSLIYLTVILLAMVVDVAIQDAMNI</sequence>
<dbReference type="Gene3D" id="1.10.357.140">
    <property type="entry name" value="UbiA prenyltransferase"/>
    <property type="match status" value="1"/>
</dbReference>
<dbReference type="AlphaFoldDB" id="A0A1H8IZN9"/>
<dbReference type="InterPro" id="IPR006369">
    <property type="entry name" value="Protohaem_IX_farnesylTrfase"/>
</dbReference>